<evidence type="ECO:0000256" key="7">
    <source>
        <dbReference type="ARBA" id="ARBA00022691"/>
    </source>
</evidence>
<evidence type="ECO:0000256" key="5">
    <source>
        <dbReference type="ARBA" id="ARBA00022603"/>
    </source>
</evidence>
<keyword evidence="5" id="KW-0489">Methyltransferase</keyword>
<keyword evidence="6" id="KW-0808">Transferase</keyword>
<dbReference type="EMBL" id="SEOQ01000303">
    <property type="protein sequence ID" value="TFY65838.1"/>
    <property type="molecule type" value="Genomic_DNA"/>
</dbReference>
<dbReference type="STRING" id="205917.A0A4Y9YVT0"/>
<evidence type="ECO:0000256" key="2">
    <source>
        <dbReference type="ARBA" id="ARBA00005369"/>
    </source>
</evidence>
<keyword evidence="4" id="KW-0963">Cytoplasm</keyword>
<comment type="subcellular location">
    <subcellularLocation>
        <location evidence="1">Cytoplasm</location>
    </subcellularLocation>
</comment>
<comment type="similarity">
    <text evidence="2">Belongs to the methyltransferase superfamily. L-isoaspartyl/D-aspartyl protein methyltransferase family.</text>
</comment>
<dbReference type="Gene3D" id="3.40.50.150">
    <property type="entry name" value="Vaccinia Virus protein VP39"/>
    <property type="match status" value="1"/>
</dbReference>
<dbReference type="EC" id="2.1.1.77" evidence="3"/>
<evidence type="ECO:0000256" key="4">
    <source>
        <dbReference type="ARBA" id="ARBA00022490"/>
    </source>
</evidence>
<protein>
    <recommendedName>
        <fullName evidence="3">protein-L-isoaspartate(D-aspartate) O-methyltransferase</fullName>
        <ecNumber evidence="3">2.1.1.77</ecNumber>
    </recommendedName>
</protein>
<dbReference type="PANTHER" id="PTHR11579:SF0">
    <property type="entry name" value="PROTEIN-L-ISOASPARTATE(D-ASPARTATE) O-METHYLTRANSFERASE"/>
    <property type="match status" value="1"/>
</dbReference>
<accession>A0A4Y9YVT0</accession>
<organism evidence="8 9">
    <name type="scientific">Dentipellis fragilis</name>
    <dbReference type="NCBI Taxonomy" id="205917"/>
    <lineage>
        <taxon>Eukaryota</taxon>
        <taxon>Fungi</taxon>
        <taxon>Dikarya</taxon>
        <taxon>Basidiomycota</taxon>
        <taxon>Agaricomycotina</taxon>
        <taxon>Agaricomycetes</taxon>
        <taxon>Russulales</taxon>
        <taxon>Hericiaceae</taxon>
        <taxon>Dentipellis</taxon>
    </lineage>
</organism>
<dbReference type="InterPro" id="IPR000682">
    <property type="entry name" value="PCMT"/>
</dbReference>
<dbReference type="AlphaFoldDB" id="A0A4Y9YVT0"/>
<evidence type="ECO:0000256" key="3">
    <source>
        <dbReference type="ARBA" id="ARBA00011890"/>
    </source>
</evidence>
<dbReference type="SUPFAM" id="SSF53335">
    <property type="entry name" value="S-adenosyl-L-methionine-dependent methyltransferases"/>
    <property type="match status" value="1"/>
</dbReference>
<evidence type="ECO:0000313" key="9">
    <source>
        <dbReference type="Proteomes" id="UP000298327"/>
    </source>
</evidence>
<dbReference type="InterPro" id="IPR029063">
    <property type="entry name" value="SAM-dependent_MTases_sf"/>
</dbReference>
<proteinExistence type="inferred from homology"/>
<dbReference type="GO" id="GO:0004719">
    <property type="term" value="F:protein-L-isoaspartate (D-aspartate) O-methyltransferase activity"/>
    <property type="evidence" value="ECO:0007669"/>
    <property type="project" value="UniProtKB-EC"/>
</dbReference>
<dbReference type="Pfam" id="PF01135">
    <property type="entry name" value="PCMT"/>
    <property type="match status" value="2"/>
</dbReference>
<name>A0A4Y9YVT0_9AGAM</name>
<reference evidence="8 9" key="1">
    <citation type="submission" date="2019-02" db="EMBL/GenBank/DDBJ databases">
        <title>Genome sequencing of the rare red list fungi Dentipellis fragilis.</title>
        <authorList>
            <person name="Buettner E."/>
            <person name="Kellner H."/>
        </authorList>
    </citation>
    <scope>NUCLEOTIDE SEQUENCE [LARGE SCALE GENOMIC DNA]</scope>
    <source>
        <strain evidence="8 9">DSM 105465</strain>
    </source>
</reference>
<gene>
    <name evidence="8" type="ORF">EVG20_g5252</name>
</gene>
<sequence length="285" mass="30474">MAWYSTGKTNSDLISNMSRNGILKSDRVYEVSTAPRLCTGHPTNSSSAWQAMEKVDRAHYVVDKADAYMDSPQYIGHGATISAPHMHAHATENLLEYLRPGARVLDIGSGSGYLCSVFHRLVTSDDTKGRVVGIEHIPELVEWSKENVRRDGLGAALDNGEIILLAGDGRLGTCSCTASGDGSRPADILGHDAGYPEGGPYDAIHVGAAAPTLPRPLVDQLATPGRMFIPVGMGAQQVLQVDKHADGSVTEKSLFGVMVRYLGLACGGDVHLSFEQYVPLTDREG</sequence>
<dbReference type="GO" id="GO:0032259">
    <property type="term" value="P:methylation"/>
    <property type="evidence" value="ECO:0007669"/>
    <property type="project" value="UniProtKB-KW"/>
</dbReference>
<keyword evidence="9" id="KW-1185">Reference proteome</keyword>
<keyword evidence="7" id="KW-0949">S-adenosyl-L-methionine</keyword>
<evidence type="ECO:0000256" key="6">
    <source>
        <dbReference type="ARBA" id="ARBA00022679"/>
    </source>
</evidence>
<dbReference type="GO" id="GO:0005737">
    <property type="term" value="C:cytoplasm"/>
    <property type="evidence" value="ECO:0007669"/>
    <property type="project" value="UniProtKB-SubCell"/>
</dbReference>
<comment type="caution">
    <text evidence="8">The sequence shown here is derived from an EMBL/GenBank/DDBJ whole genome shotgun (WGS) entry which is preliminary data.</text>
</comment>
<evidence type="ECO:0000313" key="8">
    <source>
        <dbReference type="EMBL" id="TFY65838.1"/>
    </source>
</evidence>
<dbReference type="Proteomes" id="UP000298327">
    <property type="component" value="Unassembled WGS sequence"/>
</dbReference>
<dbReference type="OrthoDB" id="73890at2759"/>
<dbReference type="PANTHER" id="PTHR11579">
    <property type="entry name" value="PROTEIN-L-ISOASPARTATE O-METHYLTRANSFERASE"/>
    <property type="match status" value="1"/>
</dbReference>
<evidence type="ECO:0000256" key="1">
    <source>
        <dbReference type="ARBA" id="ARBA00004496"/>
    </source>
</evidence>